<feature type="transmembrane region" description="Helical" evidence="1">
    <location>
        <begin position="228"/>
        <end position="250"/>
    </location>
</feature>
<feature type="signal peptide" evidence="2">
    <location>
        <begin position="1"/>
        <end position="19"/>
    </location>
</feature>
<dbReference type="Proteomes" id="UP000324832">
    <property type="component" value="Unassembled WGS sequence"/>
</dbReference>
<evidence type="ECO:0000313" key="4">
    <source>
        <dbReference type="Proteomes" id="UP000324832"/>
    </source>
</evidence>
<evidence type="ECO:0000256" key="2">
    <source>
        <dbReference type="SAM" id="SignalP"/>
    </source>
</evidence>
<accession>A0A5E4QXW2</accession>
<evidence type="ECO:0000313" key="3">
    <source>
        <dbReference type="EMBL" id="VVD02888.1"/>
    </source>
</evidence>
<keyword evidence="4" id="KW-1185">Reference proteome</keyword>
<proteinExistence type="predicted"/>
<dbReference type="AlphaFoldDB" id="A0A5E4QXW2"/>
<organism evidence="3 4">
    <name type="scientific">Leptidea sinapis</name>
    <dbReference type="NCBI Taxonomy" id="189913"/>
    <lineage>
        <taxon>Eukaryota</taxon>
        <taxon>Metazoa</taxon>
        <taxon>Ecdysozoa</taxon>
        <taxon>Arthropoda</taxon>
        <taxon>Hexapoda</taxon>
        <taxon>Insecta</taxon>
        <taxon>Pterygota</taxon>
        <taxon>Neoptera</taxon>
        <taxon>Endopterygota</taxon>
        <taxon>Lepidoptera</taxon>
        <taxon>Glossata</taxon>
        <taxon>Ditrysia</taxon>
        <taxon>Papilionoidea</taxon>
        <taxon>Pieridae</taxon>
        <taxon>Dismorphiinae</taxon>
        <taxon>Leptidea</taxon>
    </lineage>
</organism>
<reference evidence="3 4" key="1">
    <citation type="submission" date="2017-07" db="EMBL/GenBank/DDBJ databases">
        <authorList>
            <person name="Talla V."/>
            <person name="Backstrom N."/>
        </authorList>
    </citation>
    <scope>NUCLEOTIDE SEQUENCE [LARGE SCALE GENOMIC DNA]</scope>
</reference>
<feature type="transmembrane region" description="Helical" evidence="1">
    <location>
        <begin position="111"/>
        <end position="138"/>
    </location>
</feature>
<keyword evidence="1" id="KW-0472">Membrane</keyword>
<sequence length="278" mass="32909">MRLLFLFGVSVVILMNILCKENIEDVKENAKKLGIVFRRQKRNASDIEFNKSDVVEVNLTKQMRLIEIFKKRWPVMKWKYYGYYSDEFLEMINEHWLGFPPPDATVQRIMASFYIVFGTLGCWGNAVVLFMYFNVVCLENIKLWKRRKRLNRMFDELKVSLKRKPMEYVFDLMSTSVNIESKPQNESDLIARFKERWPIHLWRRFLFMDEFLVCINEHWLGFPPPDPEYYYILGGLYVVMAVIGCSGNAVSHLKTNLMKTCSKEILNPPSSISSSRTY</sequence>
<gene>
    <name evidence="3" type="ORF">LSINAPIS_LOCUS12992</name>
</gene>
<keyword evidence="2" id="KW-0732">Signal</keyword>
<evidence type="ECO:0000256" key="1">
    <source>
        <dbReference type="SAM" id="Phobius"/>
    </source>
</evidence>
<protein>
    <submittedName>
        <fullName evidence="3">Uncharacterized protein</fullName>
    </submittedName>
</protein>
<keyword evidence="1" id="KW-1133">Transmembrane helix</keyword>
<feature type="chain" id="PRO_5022899534" evidence="2">
    <location>
        <begin position="20"/>
        <end position="278"/>
    </location>
</feature>
<name>A0A5E4QXW2_9NEOP</name>
<keyword evidence="1" id="KW-0812">Transmembrane</keyword>
<dbReference type="EMBL" id="FZQP02006432">
    <property type="protein sequence ID" value="VVD02888.1"/>
    <property type="molecule type" value="Genomic_DNA"/>
</dbReference>